<organism evidence="1 2">
    <name type="scientific">Stylosanthes scabra</name>
    <dbReference type="NCBI Taxonomy" id="79078"/>
    <lineage>
        <taxon>Eukaryota</taxon>
        <taxon>Viridiplantae</taxon>
        <taxon>Streptophyta</taxon>
        <taxon>Embryophyta</taxon>
        <taxon>Tracheophyta</taxon>
        <taxon>Spermatophyta</taxon>
        <taxon>Magnoliopsida</taxon>
        <taxon>eudicotyledons</taxon>
        <taxon>Gunneridae</taxon>
        <taxon>Pentapetalae</taxon>
        <taxon>rosids</taxon>
        <taxon>fabids</taxon>
        <taxon>Fabales</taxon>
        <taxon>Fabaceae</taxon>
        <taxon>Papilionoideae</taxon>
        <taxon>50 kb inversion clade</taxon>
        <taxon>dalbergioids sensu lato</taxon>
        <taxon>Dalbergieae</taxon>
        <taxon>Pterocarpus clade</taxon>
        <taxon>Stylosanthes</taxon>
    </lineage>
</organism>
<keyword evidence="2" id="KW-1185">Reference proteome</keyword>
<comment type="caution">
    <text evidence="1">The sequence shown here is derived from an EMBL/GenBank/DDBJ whole genome shotgun (WGS) entry which is preliminary data.</text>
</comment>
<evidence type="ECO:0000313" key="2">
    <source>
        <dbReference type="Proteomes" id="UP001341840"/>
    </source>
</evidence>
<sequence>MRGLWNACELLELLPRLRVDFHAYAWTLNLVGKVRATPRLPGVRLGVDVLALGLR</sequence>
<protein>
    <submittedName>
        <fullName evidence="1">Uncharacterized protein</fullName>
    </submittedName>
</protein>
<feature type="non-terminal residue" evidence="1">
    <location>
        <position position="55"/>
    </location>
</feature>
<dbReference type="Proteomes" id="UP001341840">
    <property type="component" value="Unassembled WGS sequence"/>
</dbReference>
<name>A0ABU6WST4_9FABA</name>
<evidence type="ECO:0000313" key="1">
    <source>
        <dbReference type="EMBL" id="MED6188959.1"/>
    </source>
</evidence>
<accession>A0ABU6WST4</accession>
<proteinExistence type="predicted"/>
<gene>
    <name evidence="1" type="ORF">PIB30_090944</name>
</gene>
<reference evidence="1 2" key="1">
    <citation type="journal article" date="2023" name="Plants (Basel)">
        <title>Bridging the Gap: Combining Genomics and Transcriptomics Approaches to Understand Stylosanthes scabra, an Orphan Legume from the Brazilian Caatinga.</title>
        <authorList>
            <person name="Ferreira-Neto J.R.C."/>
            <person name="da Silva M.D."/>
            <person name="Binneck E."/>
            <person name="de Melo N.F."/>
            <person name="da Silva R.H."/>
            <person name="de Melo A.L.T.M."/>
            <person name="Pandolfi V."/>
            <person name="Bustamante F.O."/>
            <person name="Brasileiro-Vidal A.C."/>
            <person name="Benko-Iseppon A.M."/>
        </authorList>
    </citation>
    <scope>NUCLEOTIDE SEQUENCE [LARGE SCALE GENOMIC DNA]</scope>
    <source>
        <tissue evidence="1">Leaves</tissue>
    </source>
</reference>
<dbReference type="EMBL" id="JASCZI010183028">
    <property type="protein sequence ID" value="MED6188959.1"/>
    <property type="molecule type" value="Genomic_DNA"/>
</dbReference>